<dbReference type="EMBL" id="BAABME010003314">
    <property type="protein sequence ID" value="GAA0158311.1"/>
    <property type="molecule type" value="Genomic_DNA"/>
</dbReference>
<evidence type="ECO:0000256" key="1">
    <source>
        <dbReference type="ARBA" id="ARBA00004496"/>
    </source>
</evidence>
<dbReference type="InterPro" id="IPR016024">
    <property type="entry name" value="ARM-type_fold"/>
</dbReference>
<evidence type="ECO:0000256" key="2">
    <source>
        <dbReference type="ARBA" id="ARBA00022490"/>
    </source>
</evidence>
<keyword evidence="4" id="KW-0810">Translation regulation</keyword>
<evidence type="ECO:0000313" key="10">
    <source>
        <dbReference type="EMBL" id="GAA0158311.1"/>
    </source>
</evidence>
<feature type="repeat" description="Pumilio" evidence="7">
    <location>
        <begin position="575"/>
        <end position="610"/>
    </location>
</feature>
<dbReference type="Proteomes" id="UP001454036">
    <property type="component" value="Unassembled WGS sequence"/>
</dbReference>
<evidence type="ECO:0000256" key="6">
    <source>
        <dbReference type="ARBA" id="ARBA00055193"/>
    </source>
</evidence>
<dbReference type="GO" id="GO:0003729">
    <property type="term" value="F:mRNA binding"/>
    <property type="evidence" value="ECO:0007669"/>
    <property type="project" value="TreeGrafter"/>
</dbReference>
<gene>
    <name evidence="10" type="ORF">LIER_15378</name>
</gene>
<dbReference type="InterPro" id="IPR033712">
    <property type="entry name" value="Pumilio_RNA-bd"/>
</dbReference>
<keyword evidence="3" id="KW-0677">Repeat</keyword>
<dbReference type="PROSITE" id="PS50303">
    <property type="entry name" value="PUM_HD"/>
    <property type="match status" value="1"/>
</dbReference>
<protein>
    <submittedName>
        <fullName evidence="10">RNA metabolism protein</fullName>
    </submittedName>
</protein>
<evidence type="ECO:0000256" key="4">
    <source>
        <dbReference type="ARBA" id="ARBA00022845"/>
    </source>
</evidence>
<feature type="repeat" description="Pumilio" evidence="7">
    <location>
        <begin position="611"/>
        <end position="646"/>
    </location>
</feature>
<dbReference type="InterPro" id="IPR011989">
    <property type="entry name" value="ARM-like"/>
</dbReference>
<keyword evidence="11" id="KW-1185">Reference proteome</keyword>
<dbReference type="Pfam" id="PF00806">
    <property type="entry name" value="PUF"/>
    <property type="match status" value="8"/>
</dbReference>
<keyword evidence="5" id="KW-0694">RNA-binding</keyword>
<feature type="domain" description="PUM-HD" evidence="9">
    <location>
        <begin position="555"/>
        <end position="895"/>
    </location>
</feature>
<comment type="subcellular location">
    <subcellularLocation>
        <location evidence="1">Cytoplasm</location>
    </subcellularLocation>
</comment>
<reference evidence="10 11" key="1">
    <citation type="submission" date="2024-01" db="EMBL/GenBank/DDBJ databases">
        <title>The complete chloroplast genome sequence of Lithospermum erythrorhizon: insights into the phylogenetic relationship among Boraginaceae species and the maternal lineages of purple gromwells.</title>
        <authorList>
            <person name="Okada T."/>
            <person name="Watanabe K."/>
        </authorList>
    </citation>
    <scope>NUCLEOTIDE SEQUENCE [LARGE SCALE GENOMIC DNA]</scope>
</reference>
<feature type="repeat" description="Pumilio" evidence="7">
    <location>
        <begin position="828"/>
        <end position="869"/>
    </location>
</feature>
<dbReference type="SUPFAM" id="SSF48371">
    <property type="entry name" value="ARM repeat"/>
    <property type="match status" value="1"/>
</dbReference>
<dbReference type="CDD" id="cd07920">
    <property type="entry name" value="Pumilio"/>
    <property type="match status" value="1"/>
</dbReference>
<evidence type="ECO:0000313" key="11">
    <source>
        <dbReference type="Proteomes" id="UP001454036"/>
    </source>
</evidence>
<evidence type="ECO:0000256" key="8">
    <source>
        <dbReference type="SAM" id="MobiDB-lite"/>
    </source>
</evidence>
<comment type="caution">
    <text evidence="10">The sequence shown here is derived from an EMBL/GenBank/DDBJ whole genome shotgun (WGS) entry which is preliminary data.</text>
</comment>
<feature type="repeat" description="Pumilio" evidence="7">
    <location>
        <begin position="756"/>
        <end position="791"/>
    </location>
</feature>
<dbReference type="GO" id="GO:0006417">
    <property type="term" value="P:regulation of translation"/>
    <property type="evidence" value="ECO:0007669"/>
    <property type="project" value="UniProtKB-KW"/>
</dbReference>
<evidence type="ECO:0000256" key="7">
    <source>
        <dbReference type="PROSITE-ProRule" id="PRU00317"/>
    </source>
</evidence>
<proteinExistence type="predicted"/>
<dbReference type="PANTHER" id="PTHR12537">
    <property type="entry name" value="RNA BINDING PROTEIN PUMILIO-RELATED"/>
    <property type="match status" value="1"/>
</dbReference>
<feature type="repeat" description="Pumilio" evidence="7">
    <location>
        <begin position="647"/>
        <end position="682"/>
    </location>
</feature>
<feature type="repeat" description="Pumilio" evidence="7">
    <location>
        <begin position="792"/>
        <end position="827"/>
    </location>
</feature>
<feature type="repeat" description="Pumilio" evidence="7">
    <location>
        <begin position="683"/>
        <end position="718"/>
    </location>
</feature>
<evidence type="ECO:0000256" key="5">
    <source>
        <dbReference type="ARBA" id="ARBA00022884"/>
    </source>
</evidence>
<sequence>MISDSYSKMVSENSMPLVFSSSDGNGEGDDIVGTVIEEDIELMLREQEKWMQEETNVSIKNNLEEEMRVDPAYMSYYYSKNGPPIRSKEDWRLEGHGGVNGGGNYGGVRGIGDRREALWSGGNGGGAGGDGSCDESLFYVQSAFGGGNEENRKQWTGPGLGRQESIAKMIQDDASQSPGAFHLSPLAAVDVLHAGSSALGDAANGQLKSTLQNTGSSVSQTYAAALGGSISRSTTPDHQRGSKSPSPLSPFAMEESVSSLERRTVADPNVFDEVQSGMGEYEDLVSAFSGMRMSGQLDKQFHLQGNQYPYFSKTKSCLNGSSIQRLHNADFPSQYPLVDSPRSPFSNYGIGGYGVSPSSPSSLAHQLGMIDLRASPQNISGMSMGTSRGFGRGLTLGPNLLAAAAELQNLDRTGHFIDPSYTRYLRSPELLSAQFAALNNPAANREGLACSYMDLAEIQKAYLEEILLAKKAQYNSSFIGTTGALDQRHFWNSTYGPDVSYPGCPLGGPNANLGSRSHLSHAERNMHFPSGMRNLFGGGMGSWHSDSPTSLDGNILSSLVDEFKNNKTKNFELAEIAGHVVEFSADQFGSRFIQQKLETASTEEKDMVFHEIMPQALTLITDVFGNYVVQKFLEHGSTSHIRKLADHLTGHVLSLSLQMYGCRVIQKAIEVVEVDQKTLMVAELEGHIMRCVRDQNGNHVIQKCIECVPEDAIQFIVSTFYEQVVPLSTHPYGCRVIQRVLEHCHSPKTQRIMMEEILESVCMLAQDQYGNYVVQHVLQHGQPHERTAIINKLIGQIIQMSQQKFASNVVEKCLTYGTPEERKSIVNEMLGPNDENEPLQVMMKDQFANYVVQKVLETCDDKQLELILSRINFHLNALKKYTYGKHIVARVEKLVAAGEKRISIMNAA</sequence>
<dbReference type="InterPro" id="IPR012940">
    <property type="entry name" value="NABP"/>
</dbReference>
<feature type="repeat" description="Pumilio" evidence="7">
    <location>
        <begin position="719"/>
        <end position="754"/>
    </location>
</feature>
<dbReference type="AlphaFoldDB" id="A0AAV3Q532"/>
<name>A0AAV3Q532_LITER</name>
<feature type="region of interest" description="Disordered" evidence="8">
    <location>
        <begin position="229"/>
        <end position="256"/>
    </location>
</feature>
<evidence type="ECO:0000259" key="9">
    <source>
        <dbReference type="PROSITE" id="PS50303"/>
    </source>
</evidence>
<dbReference type="Gene3D" id="1.25.10.10">
    <property type="entry name" value="Leucine-rich Repeat Variant"/>
    <property type="match status" value="1"/>
</dbReference>
<dbReference type="FunFam" id="1.25.10.10:FF:000004">
    <property type="entry name" value="Pumilio homolog 1 isoform 2"/>
    <property type="match status" value="1"/>
</dbReference>
<comment type="function">
    <text evidence="6">Sequence-specific RNA-binding protein that regulates translation and mRNA stability by binding the 3'-UTR of target mRNAs. Binds the APUM-binding elements (APBEs) in the 3'-UTR mRNA sequence of CLV1, PNH, WUS and FAS2.</text>
</comment>
<dbReference type="Pfam" id="PF07990">
    <property type="entry name" value="NABP"/>
    <property type="match status" value="1"/>
</dbReference>
<dbReference type="SMART" id="SM00025">
    <property type="entry name" value="Pumilio"/>
    <property type="match status" value="8"/>
</dbReference>
<dbReference type="InterPro" id="IPR001313">
    <property type="entry name" value="Pumilio_RNA-bd_rpt"/>
</dbReference>
<keyword evidence="2" id="KW-0963">Cytoplasm</keyword>
<dbReference type="PROSITE" id="PS50302">
    <property type="entry name" value="PUM"/>
    <property type="match status" value="8"/>
</dbReference>
<dbReference type="InterPro" id="IPR033133">
    <property type="entry name" value="PUM-HD"/>
</dbReference>
<accession>A0AAV3Q532</accession>
<evidence type="ECO:0000256" key="3">
    <source>
        <dbReference type="ARBA" id="ARBA00022737"/>
    </source>
</evidence>
<dbReference type="GO" id="GO:0005737">
    <property type="term" value="C:cytoplasm"/>
    <property type="evidence" value="ECO:0007669"/>
    <property type="project" value="UniProtKB-SubCell"/>
</dbReference>
<organism evidence="10 11">
    <name type="scientific">Lithospermum erythrorhizon</name>
    <name type="common">Purple gromwell</name>
    <name type="synonym">Lithospermum officinale var. erythrorhizon</name>
    <dbReference type="NCBI Taxonomy" id="34254"/>
    <lineage>
        <taxon>Eukaryota</taxon>
        <taxon>Viridiplantae</taxon>
        <taxon>Streptophyta</taxon>
        <taxon>Embryophyta</taxon>
        <taxon>Tracheophyta</taxon>
        <taxon>Spermatophyta</taxon>
        <taxon>Magnoliopsida</taxon>
        <taxon>eudicotyledons</taxon>
        <taxon>Gunneridae</taxon>
        <taxon>Pentapetalae</taxon>
        <taxon>asterids</taxon>
        <taxon>lamiids</taxon>
        <taxon>Boraginales</taxon>
        <taxon>Boraginaceae</taxon>
        <taxon>Boraginoideae</taxon>
        <taxon>Lithospermeae</taxon>
        <taxon>Lithospermum</taxon>
    </lineage>
</organism>
<dbReference type="PANTHER" id="PTHR12537:SF187">
    <property type="entry name" value="OS04G0276200 PROTEIN"/>
    <property type="match status" value="1"/>
</dbReference>